<proteinExistence type="predicted"/>
<feature type="domain" description="VOC" evidence="1">
    <location>
        <begin position="3"/>
        <end position="130"/>
    </location>
</feature>
<sequence>MPEVVQIFVTTPSLDEARPFYEDALRLKPERVGETSVEYATRGEGGGASLKVQEEFDDETFAEFGLRPPPEPPARGDGAVFVLGVESIDETVKRVENGVGEVVQKQRSVPWGDRIALVRSPAGYVYELRD</sequence>
<name>A0A9Q4C681_9EURY</name>
<dbReference type="InterPro" id="IPR004360">
    <property type="entry name" value="Glyas_Fos-R_dOase_dom"/>
</dbReference>
<dbReference type="Proteomes" id="UP001149411">
    <property type="component" value="Unassembled WGS sequence"/>
</dbReference>
<dbReference type="EMBL" id="RKLV01000013">
    <property type="protein sequence ID" value="MCX2819842.1"/>
    <property type="molecule type" value="Genomic_DNA"/>
</dbReference>
<keyword evidence="3" id="KW-1185">Reference proteome</keyword>
<dbReference type="AlphaFoldDB" id="A0A9Q4C681"/>
<dbReference type="Pfam" id="PF00903">
    <property type="entry name" value="Glyoxalase"/>
    <property type="match status" value="1"/>
</dbReference>
<dbReference type="RefSeq" id="WP_266088483.1">
    <property type="nucleotide sequence ID" value="NZ_RKLV01000013.1"/>
</dbReference>
<accession>A0A9Q4C681</accession>
<comment type="caution">
    <text evidence="2">The sequence shown here is derived from an EMBL/GenBank/DDBJ whole genome shotgun (WGS) entry which is preliminary data.</text>
</comment>
<reference evidence="2" key="1">
    <citation type="submission" date="2022-09" db="EMBL/GenBank/DDBJ databases">
        <title>Haloadaptaus new haloarchaeum isolated from saline soil.</title>
        <authorList>
            <person name="Duran-Viseras A."/>
            <person name="Sanchez-Porro C."/>
            <person name="Ventosa A."/>
        </authorList>
    </citation>
    <scope>NUCLEOTIDE SEQUENCE</scope>
    <source>
        <strain evidence="2">F3-133</strain>
    </source>
</reference>
<dbReference type="SUPFAM" id="SSF54593">
    <property type="entry name" value="Glyoxalase/Bleomycin resistance protein/Dihydroxybiphenyl dioxygenase"/>
    <property type="match status" value="1"/>
</dbReference>
<gene>
    <name evidence="2" type="ORF">EGH25_10820</name>
</gene>
<dbReference type="PROSITE" id="PS51819">
    <property type="entry name" value="VOC"/>
    <property type="match status" value="1"/>
</dbReference>
<dbReference type="Gene3D" id="3.10.180.10">
    <property type="entry name" value="2,3-Dihydroxybiphenyl 1,2-Dioxygenase, domain 1"/>
    <property type="match status" value="1"/>
</dbReference>
<protein>
    <submittedName>
        <fullName evidence="2">VOC family protein</fullName>
    </submittedName>
</protein>
<evidence type="ECO:0000259" key="1">
    <source>
        <dbReference type="PROSITE" id="PS51819"/>
    </source>
</evidence>
<evidence type="ECO:0000313" key="3">
    <source>
        <dbReference type="Proteomes" id="UP001149411"/>
    </source>
</evidence>
<organism evidence="2 3">
    <name type="scientific">Halorutilus salinus</name>
    <dbReference type="NCBI Taxonomy" id="2487751"/>
    <lineage>
        <taxon>Archaea</taxon>
        <taxon>Methanobacteriati</taxon>
        <taxon>Methanobacteriota</taxon>
        <taxon>Stenosarchaea group</taxon>
        <taxon>Halobacteria</taxon>
        <taxon>Halorutilales</taxon>
        <taxon>Halorutilaceae</taxon>
        <taxon>Halorutilus</taxon>
    </lineage>
</organism>
<evidence type="ECO:0000313" key="2">
    <source>
        <dbReference type="EMBL" id="MCX2819842.1"/>
    </source>
</evidence>
<dbReference type="InterPro" id="IPR029068">
    <property type="entry name" value="Glyas_Bleomycin-R_OHBP_Dase"/>
</dbReference>
<dbReference type="InterPro" id="IPR037523">
    <property type="entry name" value="VOC_core"/>
</dbReference>